<evidence type="ECO:0000313" key="1">
    <source>
        <dbReference type="EMBL" id="JAH81436.1"/>
    </source>
</evidence>
<name>A0A0E9VTT8_ANGAN</name>
<dbReference type="AlphaFoldDB" id="A0A0E9VTT8"/>
<organism evidence="1">
    <name type="scientific">Anguilla anguilla</name>
    <name type="common">European freshwater eel</name>
    <name type="synonym">Muraena anguilla</name>
    <dbReference type="NCBI Taxonomy" id="7936"/>
    <lineage>
        <taxon>Eukaryota</taxon>
        <taxon>Metazoa</taxon>
        <taxon>Chordata</taxon>
        <taxon>Craniata</taxon>
        <taxon>Vertebrata</taxon>
        <taxon>Euteleostomi</taxon>
        <taxon>Actinopterygii</taxon>
        <taxon>Neopterygii</taxon>
        <taxon>Teleostei</taxon>
        <taxon>Anguilliformes</taxon>
        <taxon>Anguillidae</taxon>
        <taxon>Anguilla</taxon>
    </lineage>
</organism>
<accession>A0A0E9VTT8</accession>
<sequence>MAHLGIWLNLHSIPVHRCTVNISRLANVC</sequence>
<proteinExistence type="predicted"/>
<reference evidence="1" key="1">
    <citation type="submission" date="2014-11" db="EMBL/GenBank/DDBJ databases">
        <authorList>
            <person name="Amaro Gonzalez C."/>
        </authorList>
    </citation>
    <scope>NUCLEOTIDE SEQUENCE</scope>
</reference>
<protein>
    <submittedName>
        <fullName evidence="1">Uncharacterized protein</fullName>
    </submittedName>
</protein>
<reference evidence="1" key="2">
    <citation type="journal article" date="2015" name="Fish Shellfish Immunol.">
        <title>Early steps in the European eel (Anguilla anguilla)-Vibrio vulnificus interaction in the gills: Role of the RtxA13 toxin.</title>
        <authorList>
            <person name="Callol A."/>
            <person name="Pajuelo D."/>
            <person name="Ebbesson L."/>
            <person name="Teles M."/>
            <person name="MacKenzie S."/>
            <person name="Amaro C."/>
        </authorList>
    </citation>
    <scope>NUCLEOTIDE SEQUENCE</scope>
</reference>
<dbReference type="EMBL" id="GBXM01027141">
    <property type="protein sequence ID" value="JAH81436.1"/>
    <property type="molecule type" value="Transcribed_RNA"/>
</dbReference>